<dbReference type="InterPro" id="IPR004107">
    <property type="entry name" value="Integrase_SAM-like_N"/>
</dbReference>
<dbReference type="EMBL" id="DWUX01000164">
    <property type="protein sequence ID" value="HJD40167.1"/>
    <property type="molecule type" value="Genomic_DNA"/>
</dbReference>
<name>A0A9D2RAS3_9FIRM</name>
<dbReference type="PANTHER" id="PTHR30349">
    <property type="entry name" value="PHAGE INTEGRASE-RELATED"/>
    <property type="match status" value="1"/>
</dbReference>
<dbReference type="InterPro" id="IPR002104">
    <property type="entry name" value="Integrase_catalytic"/>
</dbReference>
<evidence type="ECO:0000256" key="6">
    <source>
        <dbReference type="PROSITE-ProRule" id="PRU01248"/>
    </source>
</evidence>
<reference evidence="9" key="1">
    <citation type="journal article" date="2021" name="PeerJ">
        <title>Extensive microbial diversity within the chicken gut microbiome revealed by metagenomics and culture.</title>
        <authorList>
            <person name="Gilroy R."/>
            <person name="Ravi A."/>
            <person name="Getino M."/>
            <person name="Pursley I."/>
            <person name="Horton D.L."/>
            <person name="Alikhan N.F."/>
            <person name="Baker D."/>
            <person name="Gharbi K."/>
            <person name="Hall N."/>
            <person name="Watson M."/>
            <person name="Adriaenssens E.M."/>
            <person name="Foster-Nyarko E."/>
            <person name="Jarju S."/>
            <person name="Secka A."/>
            <person name="Antonio M."/>
            <person name="Oren A."/>
            <person name="Chaudhuri R.R."/>
            <person name="La Ragione R."/>
            <person name="Hildebrand F."/>
            <person name="Pallen M.J."/>
        </authorList>
    </citation>
    <scope>NUCLEOTIDE SEQUENCE</scope>
    <source>
        <strain evidence="9">ChiW19-6364</strain>
    </source>
</reference>
<dbReference type="GO" id="GO:0006310">
    <property type="term" value="P:DNA recombination"/>
    <property type="evidence" value="ECO:0007669"/>
    <property type="project" value="UniProtKB-KW"/>
</dbReference>
<dbReference type="SUPFAM" id="SSF56349">
    <property type="entry name" value="DNA breaking-rejoining enzymes"/>
    <property type="match status" value="1"/>
</dbReference>
<dbReference type="Gene3D" id="1.10.443.10">
    <property type="entry name" value="Intergrase catalytic core"/>
    <property type="match status" value="1"/>
</dbReference>
<dbReference type="InterPro" id="IPR013762">
    <property type="entry name" value="Integrase-like_cat_sf"/>
</dbReference>
<dbReference type="Pfam" id="PF14659">
    <property type="entry name" value="Phage_int_SAM_3"/>
    <property type="match status" value="1"/>
</dbReference>
<dbReference type="PROSITE" id="PS51898">
    <property type="entry name" value="TYR_RECOMBINASE"/>
    <property type="match status" value="1"/>
</dbReference>
<evidence type="ECO:0000256" key="4">
    <source>
        <dbReference type="ARBA" id="ARBA00023125"/>
    </source>
</evidence>
<keyword evidence="3" id="KW-0229">DNA integration</keyword>
<organism evidence="9 10">
    <name type="scientific">Candidatus Blautia stercoripullorum</name>
    <dbReference type="NCBI Taxonomy" id="2838502"/>
    <lineage>
        <taxon>Bacteria</taxon>
        <taxon>Bacillati</taxon>
        <taxon>Bacillota</taxon>
        <taxon>Clostridia</taxon>
        <taxon>Lachnospirales</taxon>
        <taxon>Lachnospiraceae</taxon>
        <taxon>Blautia</taxon>
    </lineage>
</organism>
<evidence type="ECO:0000313" key="10">
    <source>
        <dbReference type="Proteomes" id="UP000823850"/>
    </source>
</evidence>
<reference evidence="9" key="2">
    <citation type="submission" date="2021-04" db="EMBL/GenBank/DDBJ databases">
        <authorList>
            <person name="Gilroy R."/>
        </authorList>
    </citation>
    <scope>NUCLEOTIDE SEQUENCE</scope>
    <source>
        <strain evidence="9">ChiW19-6364</strain>
    </source>
</reference>
<proteinExistence type="inferred from homology"/>
<dbReference type="GO" id="GO:0003677">
    <property type="term" value="F:DNA binding"/>
    <property type="evidence" value="ECO:0007669"/>
    <property type="project" value="UniProtKB-UniRule"/>
</dbReference>
<keyword evidence="4 6" id="KW-0238">DNA-binding</keyword>
<sequence>MGKHGENIRKRKDGRWEARLISEYDGTGKAKYRSFYGKTYMEAKEKRNAYLRSGAEAQYQQKVNSMDKRKILVSQIMMEWLDSRRDAMKESTYAHYKNLAETHILPKLGRIPLGSLTPENINQFLKVLLSSGRIDGKGGLSPKTVADIRSVLLLALEYARSSQYPCPDLGKIFSPHVTRPEMKVLTLEQQEKLENYLFRNPGPMELGILITLYGGLRIGELCALQWRDIHFESGTLQVSKTILRIQKEDRDKGKKTQVLISRPKTDSSNRLIPLPGFLLEFLRNFRQESELYLITGTKFYLEPRMCLEKYKKILKKAGLESYTFHTLRHTFATRCVEKGFDPKSLSEILGHANINTTLQNYVHPSIDLKKEQMDRLEQVSVWGQNKGQNKEKKSGTA</sequence>
<dbReference type="Pfam" id="PF00589">
    <property type="entry name" value="Phage_integrase"/>
    <property type="match status" value="1"/>
</dbReference>
<evidence type="ECO:0000313" key="9">
    <source>
        <dbReference type="EMBL" id="HJD40167.1"/>
    </source>
</evidence>
<dbReference type="GO" id="GO:0015074">
    <property type="term" value="P:DNA integration"/>
    <property type="evidence" value="ECO:0007669"/>
    <property type="project" value="UniProtKB-KW"/>
</dbReference>
<dbReference type="InterPro" id="IPR050090">
    <property type="entry name" value="Tyrosine_recombinase_XerCD"/>
</dbReference>
<comment type="caution">
    <text evidence="9">The sequence shown here is derived from an EMBL/GenBank/DDBJ whole genome shotgun (WGS) entry which is preliminary data.</text>
</comment>
<evidence type="ECO:0000256" key="3">
    <source>
        <dbReference type="ARBA" id="ARBA00022908"/>
    </source>
</evidence>
<dbReference type="PANTHER" id="PTHR30349:SF64">
    <property type="entry name" value="PROPHAGE INTEGRASE INTD-RELATED"/>
    <property type="match status" value="1"/>
</dbReference>
<accession>A0A9D2RAS3</accession>
<feature type="domain" description="Core-binding (CB)" evidence="8">
    <location>
        <begin position="75"/>
        <end position="160"/>
    </location>
</feature>
<dbReference type="PROSITE" id="PS51900">
    <property type="entry name" value="CB"/>
    <property type="match status" value="1"/>
</dbReference>
<dbReference type="Proteomes" id="UP000823850">
    <property type="component" value="Unassembled WGS sequence"/>
</dbReference>
<evidence type="ECO:0000259" key="7">
    <source>
        <dbReference type="PROSITE" id="PS51898"/>
    </source>
</evidence>
<evidence type="ECO:0000256" key="1">
    <source>
        <dbReference type="ARBA" id="ARBA00003283"/>
    </source>
</evidence>
<evidence type="ECO:0000256" key="2">
    <source>
        <dbReference type="ARBA" id="ARBA00008857"/>
    </source>
</evidence>
<dbReference type="InterPro" id="IPR011010">
    <property type="entry name" value="DNA_brk_join_enz"/>
</dbReference>
<comment type="function">
    <text evidence="1">Site-specific tyrosine recombinase, which acts by catalyzing the cutting and rejoining of the recombining DNA molecules.</text>
</comment>
<protein>
    <submittedName>
        <fullName evidence="9">Site-specific integrase</fullName>
    </submittedName>
</protein>
<dbReference type="AlphaFoldDB" id="A0A9D2RAS3"/>
<dbReference type="InterPro" id="IPR044068">
    <property type="entry name" value="CB"/>
</dbReference>
<dbReference type="CDD" id="cd01189">
    <property type="entry name" value="INT_ICEBs1_C_like"/>
    <property type="match status" value="1"/>
</dbReference>
<feature type="domain" description="Tyr recombinase" evidence="7">
    <location>
        <begin position="180"/>
        <end position="374"/>
    </location>
</feature>
<comment type="similarity">
    <text evidence="2">Belongs to the 'phage' integrase family.</text>
</comment>
<gene>
    <name evidence="9" type="ORF">H9913_09070</name>
</gene>
<dbReference type="InterPro" id="IPR010998">
    <property type="entry name" value="Integrase_recombinase_N"/>
</dbReference>
<dbReference type="Gene3D" id="1.10.150.130">
    <property type="match status" value="1"/>
</dbReference>
<evidence type="ECO:0000259" key="8">
    <source>
        <dbReference type="PROSITE" id="PS51900"/>
    </source>
</evidence>
<evidence type="ECO:0000256" key="5">
    <source>
        <dbReference type="ARBA" id="ARBA00023172"/>
    </source>
</evidence>
<keyword evidence="5" id="KW-0233">DNA recombination</keyword>